<gene>
    <name evidence="1" type="ORF">N7463_001459</name>
</gene>
<dbReference type="Proteomes" id="UP001149954">
    <property type="component" value="Unassembled WGS sequence"/>
</dbReference>
<dbReference type="OrthoDB" id="10476883at2759"/>
<dbReference type="AlphaFoldDB" id="A0A9X0CBV5"/>
<comment type="caution">
    <text evidence="1">The sequence shown here is derived from an EMBL/GenBank/DDBJ whole genome shotgun (WGS) entry which is preliminary data.</text>
</comment>
<sequence>MESCGLAPKINETPTCTRTCIKTQCGIFAIGAKIAEFLGGCRRSENETESYGLDNVTGATSNGSTEEGRFREESAAWDTKRCGKDTKLHIRGLCRWAKAASSESARCSNRRECVHRIGKGDEIKPAYPWDWESPGAEV</sequence>
<accession>A0A9X0CBV5</accession>
<evidence type="ECO:0000313" key="1">
    <source>
        <dbReference type="EMBL" id="KAJ5521006.1"/>
    </source>
</evidence>
<protein>
    <submittedName>
        <fullName evidence="1">Uncharacterized protein</fullName>
    </submittedName>
</protein>
<evidence type="ECO:0000313" key="2">
    <source>
        <dbReference type="Proteomes" id="UP001149954"/>
    </source>
</evidence>
<name>A0A9X0CBV5_9EURO</name>
<dbReference type="EMBL" id="JAPWDS010000001">
    <property type="protein sequence ID" value="KAJ5521006.1"/>
    <property type="molecule type" value="Genomic_DNA"/>
</dbReference>
<proteinExistence type="predicted"/>
<keyword evidence="2" id="KW-1185">Reference proteome</keyword>
<reference evidence="1" key="2">
    <citation type="journal article" date="2023" name="IMA Fungus">
        <title>Comparative genomic study of the Penicillium genus elucidates a diverse pangenome and 15 lateral gene transfer events.</title>
        <authorList>
            <person name="Petersen C."/>
            <person name="Sorensen T."/>
            <person name="Nielsen M.R."/>
            <person name="Sondergaard T.E."/>
            <person name="Sorensen J.L."/>
            <person name="Fitzpatrick D.A."/>
            <person name="Frisvad J.C."/>
            <person name="Nielsen K.L."/>
        </authorList>
    </citation>
    <scope>NUCLEOTIDE SEQUENCE</scope>
    <source>
        <strain evidence="1">IBT 29495</strain>
    </source>
</reference>
<reference evidence="1" key="1">
    <citation type="submission" date="2022-12" db="EMBL/GenBank/DDBJ databases">
        <authorList>
            <person name="Petersen C."/>
        </authorList>
    </citation>
    <scope>NUCLEOTIDE SEQUENCE</scope>
    <source>
        <strain evidence="1">IBT 29495</strain>
    </source>
</reference>
<organism evidence="1 2">
    <name type="scientific">Penicillium fimorum</name>
    <dbReference type="NCBI Taxonomy" id="1882269"/>
    <lineage>
        <taxon>Eukaryota</taxon>
        <taxon>Fungi</taxon>
        <taxon>Dikarya</taxon>
        <taxon>Ascomycota</taxon>
        <taxon>Pezizomycotina</taxon>
        <taxon>Eurotiomycetes</taxon>
        <taxon>Eurotiomycetidae</taxon>
        <taxon>Eurotiales</taxon>
        <taxon>Aspergillaceae</taxon>
        <taxon>Penicillium</taxon>
    </lineage>
</organism>